<dbReference type="PANTHER" id="PTHR26312:SF123">
    <property type="entry name" value="TETRATRICOPEPTIDE REPEAT (TPR)-LIKE SUPERFAMILY PROTEIN"/>
    <property type="match status" value="1"/>
</dbReference>
<dbReference type="Proteomes" id="UP001457282">
    <property type="component" value="Unassembled WGS sequence"/>
</dbReference>
<gene>
    <name evidence="3" type="ORF">M0R45_025144</name>
</gene>
<evidence type="ECO:0000259" key="2">
    <source>
        <dbReference type="Pfam" id="PF25474"/>
    </source>
</evidence>
<evidence type="ECO:0000256" key="1">
    <source>
        <dbReference type="SAM" id="MobiDB-lite"/>
    </source>
</evidence>
<keyword evidence="4" id="KW-1185">Reference proteome</keyword>
<dbReference type="SUPFAM" id="SSF48452">
    <property type="entry name" value="TPR-like"/>
    <property type="match status" value="1"/>
</dbReference>
<proteinExistence type="predicted"/>
<feature type="domain" description="TmcB/TmcC TPR repeats" evidence="2">
    <location>
        <begin position="122"/>
        <end position="163"/>
    </location>
</feature>
<evidence type="ECO:0000313" key="3">
    <source>
        <dbReference type="EMBL" id="KAK9927986.1"/>
    </source>
</evidence>
<dbReference type="InterPro" id="IPR011990">
    <property type="entry name" value="TPR-like_helical_dom_sf"/>
</dbReference>
<reference evidence="3 4" key="1">
    <citation type="journal article" date="2023" name="G3 (Bethesda)">
        <title>A chromosome-length genome assembly and annotation of blackberry (Rubus argutus, cv. 'Hillquist').</title>
        <authorList>
            <person name="Bruna T."/>
            <person name="Aryal R."/>
            <person name="Dudchenko O."/>
            <person name="Sargent D.J."/>
            <person name="Mead D."/>
            <person name="Buti M."/>
            <person name="Cavallini A."/>
            <person name="Hytonen T."/>
            <person name="Andres J."/>
            <person name="Pham M."/>
            <person name="Weisz D."/>
            <person name="Mascagni F."/>
            <person name="Usai G."/>
            <person name="Natali L."/>
            <person name="Bassil N."/>
            <person name="Fernandez G.E."/>
            <person name="Lomsadze A."/>
            <person name="Armour M."/>
            <person name="Olukolu B."/>
            <person name="Poorten T."/>
            <person name="Britton C."/>
            <person name="Davik J."/>
            <person name="Ashrafi H."/>
            <person name="Aiden E.L."/>
            <person name="Borodovsky M."/>
            <person name="Worthington M."/>
        </authorList>
    </citation>
    <scope>NUCLEOTIDE SEQUENCE [LARGE SCALE GENOMIC DNA]</scope>
    <source>
        <strain evidence="3">PI 553951</strain>
    </source>
</reference>
<organism evidence="3 4">
    <name type="scientific">Rubus argutus</name>
    <name type="common">Southern blackberry</name>
    <dbReference type="NCBI Taxonomy" id="59490"/>
    <lineage>
        <taxon>Eukaryota</taxon>
        <taxon>Viridiplantae</taxon>
        <taxon>Streptophyta</taxon>
        <taxon>Embryophyta</taxon>
        <taxon>Tracheophyta</taxon>
        <taxon>Spermatophyta</taxon>
        <taxon>Magnoliopsida</taxon>
        <taxon>eudicotyledons</taxon>
        <taxon>Gunneridae</taxon>
        <taxon>Pentapetalae</taxon>
        <taxon>rosids</taxon>
        <taxon>fabids</taxon>
        <taxon>Rosales</taxon>
        <taxon>Rosaceae</taxon>
        <taxon>Rosoideae</taxon>
        <taxon>Rosoideae incertae sedis</taxon>
        <taxon>Rubus</taxon>
    </lineage>
</organism>
<dbReference type="Gene3D" id="1.25.40.10">
    <property type="entry name" value="Tetratricopeptide repeat domain"/>
    <property type="match status" value="1"/>
</dbReference>
<dbReference type="EMBL" id="JBEDUW010000005">
    <property type="protein sequence ID" value="KAK9927986.1"/>
    <property type="molecule type" value="Genomic_DNA"/>
</dbReference>
<evidence type="ECO:0000313" key="4">
    <source>
        <dbReference type="Proteomes" id="UP001457282"/>
    </source>
</evidence>
<dbReference type="InterPro" id="IPR057352">
    <property type="entry name" value="TPR_TmcB/C"/>
</dbReference>
<name>A0AAW1WW83_RUBAR</name>
<feature type="region of interest" description="Disordered" evidence="1">
    <location>
        <begin position="1"/>
        <end position="43"/>
    </location>
</feature>
<dbReference type="Pfam" id="PF25474">
    <property type="entry name" value="TPR_TmcB"/>
    <property type="match status" value="1"/>
</dbReference>
<feature type="region of interest" description="Disordered" evidence="1">
    <location>
        <begin position="63"/>
        <end position="106"/>
    </location>
</feature>
<dbReference type="AlphaFoldDB" id="A0AAW1WW83"/>
<feature type="compositionally biased region" description="Polar residues" evidence="1">
    <location>
        <begin position="24"/>
        <end position="43"/>
    </location>
</feature>
<comment type="caution">
    <text evidence="3">The sequence shown here is derived from an EMBL/GenBank/DDBJ whole genome shotgun (WGS) entry which is preliminary data.</text>
</comment>
<accession>A0AAW1WW83</accession>
<sequence length="249" mass="27679">MNSSVLIRTGSIGPVHSPAVSGSPRLSLSRNDSLSGVFSGERSTFSSPRICLHFDVNSRRDKNTMRRSLSESSILRSDSGKSRSFPSSEAGRSPVEERTCPGGDHGIETSVMIEREERRRMGAYYQEMLKSNPSDPLLLRNYGQFLHEVEKDTVRAEEYYCRAILASPGDGELLSLYGKLIWESQRDKDRAESYFNQAVSASPNNCMVLGSFASFMWESEEDEEEDNEEFNSNGTTAQVSSAAQLVSAF</sequence>
<protein>
    <recommendedName>
        <fullName evidence="2">TmcB/TmcC TPR repeats domain-containing protein</fullName>
    </recommendedName>
</protein>
<dbReference type="PANTHER" id="PTHR26312">
    <property type="entry name" value="TETRATRICOPEPTIDE REPEAT PROTEIN 5"/>
    <property type="match status" value="1"/>
</dbReference>
<feature type="compositionally biased region" description="Low complexity" evidence="1">
    <location>
        <begin position="66"/>
        <end position="77"/>
    </location>
</feature>